<feature type="chain" id="PRO_5042536935" evidence="4">
    <location>
        <begin position="24"/>
        <end position="265"/>
    </location>
</feature>
<keyword evidence="2" id="KW-0090">Biological rhythms</keyword>
<evidence type="ECO:0000256" key="1">
    <source>
        <dbReference type="ARBA" id="ARBA00022729"/>
    </source>
</evidence>
<dbReference type="FunFam" id="3.15.10.30:FF:000001">
    <property type="entry name" value="Takeout-like protein 1"/>
    <property type="match status" value="1"/>
</dbReference>
<dbReference type="PANTHER" id="PTHR11008:SF35">
    <property type="entry name" value="PROTEIN TAKEOUT-LIKE PROTEIN"/>
    <property type="match status" value="1"/>
</dbReference>
<evidence type="ECO:0000256" key="3">
    <source>
        <dbReference type="ARBA" id="ARBA00060902"/>
    </source>
</evidence>
<dbReference type="RefSeq" id="XP_017892818.1">
    <property type="nucleotide sequence ID" value="XM_018037329.2"/>
</dbReference>
<dbReference type="InterPro" id="IPR010562">
    <property type="entry name" value="Haemolymph_juvenile_hormone-bd"/>
</dbReference>
<dbReference type="Proteomes" id="UP000694925">
    <property type="component" value="Unplaced"/>
</dbReference>
<dbReference type="KEGG" id="ccal:108632638"/>
<gene>
    <name evidence="6" type="primary">LOC108632638</name>
</gene>
<evidence type="ECO:0000313" key="6">
    <source>
        <dbReference type="RefSeq" id="XP_017892818.1"/>
    </source>
</evidence>
<keyword evidence="1 4" id="KW-0732">Signal</keyword>
<evidence type="ECO:0000256" key="2">
    <source>
        <dbReference type="ARBA" id="ARBA00023108"/>
    </source>
</evidence>
<evidence type="ECO:0000256" key="4">
    <source>
        <dbReference type="SAM" id="SignalP"/>
    </source>
</evidence>
<evidence type="ECO:0000313" key="5">
    <source>
        <dbReference type="Proteomes" id="UP000694925"/>
    </source>
</evidence>
<keyword evidence="5" id="KW-1185">Reference proteome</keyword>
<name>A0AAJ7JGR4_9HYME</name>
<dbReference type="AlphaFoldDB" id="A0AAJ7JGR4"/>
<proteinExistence type="inferred from homology"/>
<dbReference type="PANTHER" id="PTHR11008">
    <property type="entry name" value="PROTEIN TAKEOUT-LIKE PROTEIN"/>
    <property type="match status" value="1"/>
</dbReference>
<dbReference type="Pfam" id="PF06585">
    <property type="entry name" value="JHBP"/>
    <property type="match status" value="1"/>
</dbReference>
<dbReference type="Gene3D" id="3.15.10.30">
    <property type="entry name" value="Haemolymph juvenile hormone binding protein"/>
    <property type="match status" value="1"/>
</dbReference>
<dbReference type="SMART" id="SM00700">
    <property type="entry name" value="JHBP"/>
    <property type="match status" value="1"/>
</dbReference>
<protein>
    <submittedName>
        <fullName evidence="6">Uncharacterized protein LOC108632638</fullName>
    </submittedName>
</protein>
<dbReference type="InterPro" id="IPR038606">
    <property type="entry name" value="To_sf"/>
</dbReference>
<dbReference type="GO" id="GO:0007623">
    <property type="term" value="P:circadian rhythm"/>
    <property type="evidence" value="ECO:0007669"/>
    <property type="project" value="UniProtKB-ARBA"/>
</dbReference>
<feature type="signal peptide" evidence="4">
    <location>
        <begin position="1"/>
        <end position="23"/>
    </location>
</feature>
<accession>A0AAJ7JGR4</accession>
<dbReference type="GO" id="GO:0005615">
    <property type="term" value="C:extracellular space"/>
    <property type="evidence" value="ECO:0007669"/>
    <property type="project" value="TreeGrafter"/>
</dbReference>
<sequence>MLLKRRILCAVLLGLFSGELVSCEKEQSNPALNEPDFQTPEYILPCDRSDPKIETCFQKTLNHLQPYLLKGIPELDLPPIEPLVIPELGMENGQGAVRVKALFSNITVFGAGNYTITKTRIDVRTYRLDLHLAFPKIELQGRYEVVGNVLLFPIQSHGDFWALFDNVLAIGRIQGAEEIRDGIRYLKVARMLVDFSLARAQFRVIDQLNGDNVIGKAMNQFLNQNANEIIEEMRPAASSSIAKHFKDFLGKAMNKIPLKVWLHDT</sequence>
<dbReference type="GeneID" id="108632638"/>
<reference evidence="6" key="1">
    <citation type="submission" date="2025-08" db="UniProtKB">
        <authorList>
            <consortium name="RefSeq"/>
        </authorList>
    </citation>
    <scope>IDENTIFICATION</scope>
    <source>
        <tissue evidence="6">Whole body</tissue>
    </source>
</reference>
<organism evidence="5 6">
    <name type="scientific">Ceratina calcarata</name>
    <dbReference type="NCBI Taxonomy" id="156304"/>
    <lineage>
        <taxon>Eukaryota</taxon>
        <taxon>Metazoa</taxon>
        <taxon>Ecdysozoa</taxon>
        <taxon>Arthropoda</taxon>
        <taxon>Hexapoda</taxon>
        <taxon>Insecta</taxon>
        <taxon>Pterygota</taxon>
        <taxon>Neoptera</taxon>
        <taxon>Endopterygota</taxon>
        <taxon>Hymenoptera</taxon>
        <taxon>Apocrita</taxon>
        <taxon>Aculeata</taxon>
        <taxon>Apoidea</taxon>
        <taxon>Anthophila</taxon>
        <taxon>Apidae</taxon>
        <taxon>Ceratina</taxon>
        <taxon>Zadontomerus</taxon>
    </lineage>
</organism>
<comment type="similarity">
    <text evidence="3">Belongs to the TO family.</text>
</comment>